<dbReference type="RefSeq" id="WP_007203195.1">
    <property type="nucleotide sequence ID" value="NZ_AKKV01000035.1"/>
</dbReference>
<comment type="caution">
    <text evidence="2">The sequence shown here is derived from an EMBL/GenBank/DDBJ whole genome shotgun (WGS) entry which is preliminary data.</text>
</comment>
<dbReference type="STRING" id="1196324.A374_15609"/>
<name>I8UC91_9BACL</name>
<proteinExistence type="predicted"/>
<evidence type="ECO:0000313" key="2">
    <source>
        <dbReference type="EMBL" id="EIT84408.1"/>
    </source>
</evidence>
<evidence type="ECO:0008006" key="4">
    <source>
        <dbReference type="Google" id="ProtNLM"/>
    </source>
</evidence>
<dbReference type="PATRIC" id="fig|1196324.3.peg.3196"/>
<evidence type="ECO:0000256" key="1">
    <source>
        <dbReference type="SAM" id="Phobius"/>
    </source>
</evidence>
<feature type="transmembrane region" description="Helical" evidence="1">
    <location>
        <begin position="34"/>
        <end position="55"/>
    </location>
</feature>
<accession>I8UC91</accession>
<keyword evidence="3" id="KW-1185">Reference proteome</keyword>
<reference evidence="2 3" key="1">
    <citation type="journal article" date="2012" name="J. Bacteriol.">
        <title>Genome of Bacillus macauensis ZFHKF-1, a Long-Chain-Forming Bacterium.</title>
        <authorList>
            <person name="Cai L."/>
            <person name="Zhang T."/>
        </authorList>
    </citation>
    <scope>NUCLEOTIDE SEQUENCE [LARGE SCALE GENOMIC DNA]</scope>
    <source>
        <strain evidence="2 3">ZFHKF-1</strain>
    </source>
</reference>
<gene>
    <name evidence="2" type="ORF">A374_15609</name>
</gene>
<keyword evidence="1" id="KW-0472">Membrane</keyword>
<dbReference type="OrthoDB" id="2355666at2"/>
<keyword evidence="1" id="KW-1133">Transmembrane helix</keyword>
<feature type="transmembrane region" description="Helical" evidence="1">
    <location>
        <begin position="7"/>
        <end position="28"/>
    </location>
</feature>
<keyword evidence="1" id="KW-0812">Transmembrane</keyword>
<sequence length="67" mass="7876">MKVSPLFLSGFYGIAGILFTWLAVYYSTYTGMTGFWTIISMLAATYDYSIAIRYYRVHRHIKKYTKK</sequence>
<protein>
    <recommendedName>
        <fullName evidence="4">DUF4305 domain-containing protein</fullName>
    </recommendedName>
</protein>
<dbReference type="Proteomes" id="UP000004080">
    <property type="component" value="Unassembled WGS sequence"/>
</dbReference>
<dbReference type="AlphaFoldDB" id="I8UC91"/>
<evidence type="ECO:0000313" key="3">
    <source>
        <dbReference type="Proteomes" id="UP000004080"/>
    </source>
</evidence>
<organism evidence="2 3">
    <name type="scientific">Fictibacillus macauensis ZFHKF-1</name>
    <dbReference type="NCBI Taxonomy" id="1196324"/>
    <lineage>
        <taxon>Bacteria</taxon>
        <taxon>Bacillati</taxon>
        <taxon>Bacillota</taxon>
        <taxon>Bacilli</taxon>
        <taxon>Bacillales</taxon>
        <taxon>Fictibacillaceae</taxon>
        <taxon>Fictibacillus</taxon>
    </lineage>
</organism>
<dbReference type="EMBL" id="AKKV01000035">
    <property type="protein sequence ID" value="EIT84408.1"/>
    <property type="molecule type" value="Genomic_DNA"/>
</dbReference>